<evidence type="ECO:0000256" key="1">
    <source>
        <dbReference type="SAM" id="MobiDB-lite"/>
    </source>
</evidence>
<gene>
    <name evidence="2" type="ORF">RhiirA4_428675</name>
</gene>
<reference evidence="2 3" key="1">
    <citation type="submission" date="2015-10" db="EMBL/GenBank/DDBJ databases">
        <title>Genome analyses suggest a sexual origin of heterokaryosis in a supposedly ancient asexual fungus.</title>
        <authorList>
            <person name="Ropars J."/>
            <person name="Sedzielewska K."/>
            <person name="Noel J."/>
            <person name="Charron P."/>
            <person name="Farinelli L."/>
            <person name="Marton T."/>
            <person name="Kruger M."/>
            <person name="Pelin A."/>
            <person name="Brachmann A."/>
            <person name="Corradi N."/>
        </authorList>
    </citation>
    <scope>NUCLEOTIDE SEQUENCE [LARGE SCALE GENOMIC DNA]</scope>
    <source>
        <strain evidence="2 3">A4</strain>
    </source>
</reference>
<sequence length="124" mass="14863">MGTKTPYCRKEKQCEICEDWFKCGKSNSHFRKPCTGKGKMEVKTEKCRNCNREISKSNFKRHRKACEKLNIKEKDTQILRLYTPGTMYEYMKIMEIKRKQTKGWSNDTKFESNLPTQIHNPEDW</sequence>
<dbReference type="EMBL" id="LLXI01002391">
    <property type="protein sequence ID" value="PKY57012.1"/>
    <property type="molecule type" value="Genomic_DNA"/>
</dbReference>
<feature type="region of interest" description="Disordered" evidence="1">
    <location>
        <begin position="105"/>
        <end position="124"/>
    </location>
</feature>
<comment type="caution">
    <text evidence="2">The sequence shown here is derived from an EMBL/GenBank/DDBJ whole genome shotgun (WGS) entry which is preliminary data.</text>
</comment>
<proteinExistence type="predicted"/>
<evidence type="ECO:0000313" key="2">
    <source>
        <dbReference type="EMBL" id="PKY57012.1"/>
    </source>
</evidence>
<dbReference type="VEuPathDB" id="FungiDB:FUN_010062"/>
<accession>A0A2I1HDR3</accession>
<organism evidence="2 3">
    <name type="scientific">Rhizophagus irregularis</name>
    <dbReference type="NCBI Taxonomy" id="588596"/>
    <lineage>
        <taxon>Eukaryota</taxon>
        <taxon>Fungi</taxon>
        <taxon>Fungi incertae sedis</taxon>
        <taxon>Mucoromycota</taxon>
        <taxon>Glomeromycotina</taxon>
        <taxon>Glomeromycetes</taxon>
        <taxon>Glomerales</taxon>
        <taxon>Glomeraceae</taxon>
        <taxon>Rhizophagus</taxon>
    </lineage>
</organism>
<dbReference type="AlphaFoldDB" id="A0A2I1HDR3"/>
<name>A0A2I1HDR3_9GLOM</name>
<keyword evidence="3" id="KW-1185">Reference proteome</keyword>
<protein>
    <submittedName>
        <fullName evidence="2">Uncharacterized protein</fullName>
    </submittedName>
</protein>
<dbReference type="VEuPathDB" id="FungiDB:RhiirFUN_021891"/>
<evidence type="ECO:0000313" key="3">
    <source>
        <dbReference type="Proteomes" id="UP000234323"/>
    </source>
</evidence>
<dbReference type="Proteomes" id="UP000234323">
    <property type="component" value="Unassembled WGS sequence"/>
</dbReference>